<dbReference type="PANTHER" id="PTHR39321">
    <property type="entry name" value="NICOTINATE-NUCLEOTIDE ADENYLYLTRANSFERASE-RELATED"/>
    <property type="match status" value="1"/>
</dbReference>
<dbReference type="NCBIfam" id="TIGR00482">
    <property type="entry name" value="nicotinate (nicotinamide) nucleotide adenylyltransferase"/>
    <property type="match status" value="1"/>
</dbReference>
<dbReference type="SUPFAM" id="SSF52374">
    <property type="entry name" value="Nucleotidylyl transferase"/>
    <property type="match status" value="1"/>
</dbReference>
<keyword evidence="4 10" id="KW-0808">Transferase</keyword>
<dbReference type="EMBL" id="FOXX01000001">
    <property type="protein sequence ID" value="SFQ19361.1"/>
    <property type="molecule type" value="Genomic_DNA"/>
</dbReference>
<keyword evidence="13" id="KW-1185">Reference proteome</keyword>
<accession>A0A1I5WIA0</accession>
<evidence type="ECO:0000256" key="2">
    <source>
        <dbReference type="ARBA" id="ARBA00005019"/>
    </source>
</evidence>
<evidence type="ECO:0000256" key="6">
    <source>
        <dbReference type="ARBA" id="ARBA00022741"/>
    </source>
</evidence>
<dbReference type="RefSeq" id="WP_061802049.1">
    <property type="nucleotide sequence ID" value="NZ_FOXX01000001.1"/>
</dbReference>
<evidence type="ECO:0000256" key="4">
    <source>
        <dbReference type="ARBA" id="ARBA00022679"/>
    </source>
</evidence>
<keyword evidence="3 10" id="KW-0662">Pyridine nucleotide biosynthesis</keyword>
<dbReference type="EC" id="2.7.7.18" evidence="10"/>
<evidence type="ECO:0000256" key="1">
    <source>
        <dbReference type="ARBA" id="ARBA00002324"/>
    </source>
</evidence>
<evidence type="ECO:0000256" key="8">
    <source>
        <dbReference type="ARBA" id="ARBA00023027"/>
    </source>
</evidence>
<comment type="caution">
    <text evidence="12">The sequence shown here is derived from an EMBL/GenBank/DDBJ whole genome shotgun (WGS) entry which is preliminary data.</text>
</comment>
<evidence type="ECO:0000256" key="5">
    <source>
        <dbReference type="ARBA" id="ARBA00022695"/>
    </source>
</evidence>
<evidence type="ECO:0000256" key="10">
    <source>
        <dbReference type="HAMAP-Rule" id="MF_00244"/>
    </source>
</evidence>
<gene>
    <name evidence="10" type="primary">nadD</name>
    <name evidence="12" type="ORF">SAMN02745910_00579</name>
</gene>
<evidence type="ECO:0000256" key="7">
    <source>
        <dbReference type="ARBA" id="ARBA00022840"/>
    </source>
</evidence>
<proteinExistence type="inferred from homology"/>
<comment type="pathway">
    <text evidence="2 10">Cofactor biosynthesis; NAD(+) biosynthesis; deamido-NAD(+) from nicotinate D-ribonucleotide: step 1/1.</text>
</comment>
<dbReference type="InterPro" id="IPR014729">
    <property type="entry name" value="Rossmann-like_a/b/a_fold"/>
</dbReference>
<dbReference type="GeneID" id="93709350"/>
<dbReference type="CDD" id="cd02165">
    <property type="entry name" value="NMNAT"/>
    <property type="match status" value="1"/>
</dbReference>
<dbReference type="NCBIfam" id="TIGR00125">
    <property type="entry name" value="cyt_tran_rel"/>
    <property type="match status" value="1"/>
</dbReference>
<evidence type="ECO:0000313" key="13">
    <source>
        <dbReference type="Proteomes" id="UP000182762"/>
    </source>
</evidence>
<dbReference type="HAMAP" id="MF_00244">
    <property type="entry name" value="NaMN_adenylyltr"/>
    <property type="match status" value="1"/>
</dbReference>
<dbReference type="GO" id="GO:0016779">
    <property type="term" value="F:nucleotidyltransferase activity"/>
    <property type="evidence" value="ECO:0007669"/>
    <property type="project" value="UniProtKB-KW"/>
</dbReference>
<comment type="function">
    <text evidence="1 10">Catalyzes the reversible adenylation of nicotinate mononucleotide (NaMN) to nicotinic acid adenine dinucleotide (NaAD).</text>
</comment>
<dbReference type="InterPro" id="IPR005248">
    <property type="entry name" value="NadD/NMNAT"/>
</dbReference>
<keyword evidence="5 10" id="KW-0548">Nucleotidyltransferase</keyword>
<dbReference type="NCBIfam" id="NF000840">
    <property type="entry name" value="PRK00071.1-3"/>
    <property type="match status" value="1"/>
</dbReference>
<keyword evidence="8 10" id="KW-0520">NAD</keyword>
<comment type="similarity">
    <text evidence="10">Belongs to the NadD family.</text>
</comment>
<keyword evidence="7 10" id="KW-0067">ATP-binding</keyword>
<dbReference type="Pfam" id="PF01467">
    <property type="entry name" value="CTP_transf_like"/>
    <property type="match status" value="1"/>
</dbReference>
<organism evidence="12 13">
    <name type="scientific">Priestia endophytica DSM 13796</name>
    <dbReference type="NCBI Taxonomy" id="1121089"/>
    <lineage>
        <taxon>Bacteria</taxon>
        <taxon>Bacillati</taxon>
        <taxon>Bacillota</taxon>
        <taxon>Bacilli</taxon>
        <taxon>Bacillales</taxon>
        <taxon>Bacillaceae</taxon>
        <taxon>Priestia</taxon>
    </lineage>
</organism>
<reference evidence="12 13" key="1">
    <citation type="submission" date="2016-10" db="EMBL/GenBank/DDBJ databases">
        <authorList>
            <person name="Varghese N."/>
            <person name="Submissions S."/>
        </authorList>
    </citation>
    <scope>NUCLEOTIDE SEQUENCE [LARGE SCALE GENOMIC DNA]</scope>
    <source>
        <strain evidence="12 13">DSM 13796</strain>
    </source>
</reference>
<evidence type="ECO:0000259" key="11">
    <source>
        <dbReference type="Pfam" id="PF01467"/>
    </source>
</evidence>
<dbReference type="Proteomes" id="UP000182762">
    <property type="component" value="Unassembled WGS sequence"/>
</dbReference>
<dbReference type="NCBIfam" id="NF000841">
    <property type="entry name" value="PRK00071.1-4"/>
    <property type="match status" value="1"/>
</dbReference>
<evidence type="ECO:0000256" key="9">
    <source>
        <dbReference type="ARBA" id="ARBA00048721"/>
    </source>
</evidence>
<dbReference type="Gene3D" id="3.40.50.620">
    <property type="entry name" value="HUPs"/>
    <property type="match status" value="1"/>
</dbReference>
<feature type="domain" description="Cytidyltransferase-like" evidence="11">
    <location>
        <begin position="6"/>
        <end position="162"/>
    </location>
</feature>
<evidence type="ECO:0000313" key="12">
    <source>
        <dbReference type="EMBL" id="SFQ19361.1"/>
    </source>
</evidence>
<keyword evidence="6 10" id="KW-0547">Nucleotide-binding</keyword>
<sequence>MKKVGILGGTFNPPHLGHLIIANEALEQYQLDEVWFMPSYSPPHKEKKKVTDSKHRLRMTELAIEDNPCFKLQPIEFEKEGTSYTFETMKILKDRYQEEQFYFIIGGDMVEYLPKWYNIEKLLELVTFIGVKRPHHTISTPYSILEADVPQIEISSSLIREKYEKQKSIRYFVPENVRNYIEEQRLYES</sequence>
<protein>
    <recommendedName>
        <fullName evidence="10">Probable nicotinate-nucleotide adenylyltransferase</fullName>
        <ecNumber evidence="10">2.7.7.18</ecNumber>
    </recommendedName>
    <alternativeName>
        <fullName evidence="10">Deamido-NAD(+) diphosphorylase</fullName>
    </alternativeName>
    <alternativeName>
        <fullName evidence="10">Deamido-NAD(+) pyrophosphorylase</fullName>
    </alternativeName>
    <alternativeName>
        <fullName evidence="10">Nicotinate mononucleotide adenylyltransferase</fullName>
        <shortName evidence="10">NaMN adenylyltransferase</shortName>
    </alternativeName>
</protein>
<dbReference type="InterPro" id="IPR004821">
    <property type="entry name" value="Cyt_trans-like"/>
</dbReference>
<evidence type="ECO:0000256" key="3">
    <source>
        <dbReference type="ARBA" id="ARBA00022642"/>
    </source>
</evidence>
<comment type="catalytic activity">
    <reaction evidence="9 10">
        <text>nicotinate beta-D-ribonucleotide + ATP + H(+) = deamido-NAD(+) + diphosphate</text>
        <dbReference type="Rhea" id="RHEA:22860"/>
        <dbReference type="ChEBI" id="CHEBI:15378"/>
        <dbReference type="ChEBI" id="CHEBI:30616"/>
        <dbReference type="ChEBI" id="CHEBI:33019"/>
        <dbReference type="ChEBI" id="CHEBI:57502"/>
        <dbReference type="ChEBI" id="CHEBI:58437"/>
        <dbReference type="EC" id="2.7.7.18"/>
    </reaction>
</comment>
<dbReference type="PANTHER" id="PTHR39321:SF3">
    <property type="entry name" value="PHOSPHOPANTETHEINE ADENYLYLTRANSFERASE"/>
    <property type="match status" value="1"/>
</dbReference>
<name>A0A1I5WIA0_9BACI</name>